<sequence>MRFGSPISNGTSTPSYSSVLKQRHPMANKGYSATTDQISGSYAKAPGYERGPLSPNRTNESSMGRLRTHSLNMAHLDLGRRCNVGSFEAAPGTSLPSHSSLCRSDSGFHAVTEELMSSVSSPMRIPGVDSFHTSPLTSFGEMLFGPSKSLLTTPSQISAFDNQEGPDMSDELAKTKIELRSHHEKVAIWEEGLKQARQACEAWKADAEHYKMKAEQAEMERNRAMFERDQLMQQLEAVKMHLASSGLSLGGLVTPQLAPPSEFGEGVLRAALQNSQPHNMFVRRFPVWKGSPLKTHVTVDWNQPLIS</sequence>
<evidence type="ECO:0000313" key="4">
    <source>
        <dbReference type="Proteomes" id="UP001331761"/>
    </source>
</evidence>
<name>A0AAN8F261_TRICO</name>
<protein>
    <submittedName>
        <fullName evidence="3">Uncharacterized protein</fullName>
    </submittedName>
</protein>
<dbReference type="Proteomes" id="UP001331761">
    <property type="component" value="Unassembled WGS sequence"/>
</dbReference>
<comment type="caution">
    <text evidence="3">The sequence shown here is derived from an EMBL/GenBank/DDBJ whole genome shotgun (WGS) entry which is preliminary data.</text>
</comment>
<keyword evidence="1" id="KW-0175">Coiled coil</keyword>
<evidence type="ECO:0000256" key="2">
    <source>
        <dbReference type="SAM" id="MobiDB-lite"/>
    </source>
</evidence>
<evidence type="ECO:0000313" key="3">
    <source>
        <dbReference type="EMBL" id="KAK5970792.1"/>
    </source>
</evidence>
<evidence type="ECO:0000256" key="1">
    <source>
        <dbReference type="SAM" id="Coils"/>
    </source>
</evidence>
<feature type="region of interest" description="Disordered" evidence="2">
    <location>
        <begin position="30"/>
        <end position="63"/>
    </location>
</feature>
<organism evidence="3 4">
    <name type="scientific">Trichostrongylus colubriformis</name>
    <name type="common">Black scour worm</name>
    <dbReference type="NCBI Taxonomy" id="6319"/>
    <lineage>
        <taxon>Eukaryota</taxon>
        <taxon>Metazoa</taxon>
        <taxon>Ecdysozoa</taxon>
        <taxon>Nematoda</taxon>
        <taxon>Chromadorea</taxon>
        <taxon>Rhabditida</taxon>
        <taxon>Rhabditina</taxon>
        <taxon>Rhabditomorpha</taxon>
        <taxon>Strongyloidea</taxon>
        <taxon>Trichostrongylidae</taxon>
        <taxon>Trichostrongylus</taxon>
    </lineage>
</organism>
<keyword evidence="4" id="KW-1185">Reference proteome</keyword>
<feature type="compositionally biased region" description="Polar residues" evidence="2">
    <location>
        <begin position="31"/>
        <end position="40"/>
    </location>
</feature>
<gene>
    <name evidence="3" type="ORF">GCK32_013085</name>
</gene>
<proteinExistence type="predicted"/>
<dbReference type="EMBL" id="WIXE01018585">
    <property type="protein sequence ID" value="KAK5970792.1"/>
    <property type="molecule type" value="Genomic_DNA"/>
</dbReference>
<dbReference type="AlphaFoldDB" id="A0AAN8F261"/>
<feature type="coiled-coil region" evidence="1">
    <location>
        <begin position="193"/>
        <end position="234"/>
    </location>
</feature>
<reference evidence="3 4" key="1">
    <citation type="submission" date="2019-10" db="EMBL/GenBank/DDBJ databases">
        <title>Assembly and Annotation for the nematode Trichostrongylus colubriformis.</title>
        <authorList>
            <person name="Martin J."/>
        </authorList>
    </citation>
    <scope>NUCLEOTIDE SEQUENCE [LARGE SCALE GENOMIC DNA]</scope>
    <source>
        <strain evidence="3">G859</strain>
        <tissue evidence="3">Whole worm</tissue>
    </source>
</reference>
<accession>A0AAN8F261</accession>